<evidence type="ECO:0000256" key="1">
    <source>
        <dbReference type="SAM" id="MobiDB-lite"/>
    </source>
</evidence>
<dbReference type="OrthoDB" id="6161975at2759"/>
<evidence type="ECO:0000313" key="3">
    <source>
        <dbReference type="Proteomes" id="UP000597762"/>
    </source>
</evidence>
<feature type="compositionally biased region" description="Low complexity" evidence="1">
    <location>
        <begin position="128"/>
        <end position="151"/>
    </location>
</feature>
<feature type="region of interest" description="Disordered" evidence="1">
    <location>
        <begin position="83"/>
        <end position="180"/>
    </location>
</feature>
<evidence type="ECO:0000313" key="2">
    <source>
        <dbReference type="EMBL" id="CAE1325749.1"/>
    </source>
</evidence>
<reference evidence="2" key="1">
    <citation type="submission" date="2021-01" db="EMBL/GenBank/DDBJ databases">
        <authorList>
            <person name="Li R."/>
            <person name="Bekaert M."/>
        </authorList>
    </citation>
    <scope>NUCLEOTIDE SEQUENCE</scope>
    <source>
        <strain evidence="2">Farmed</strain>
    </source>
</reference>
<proteinExistence type="predicted"/>
<feature type="compositionally biased region" description="Basic and acidic residues" evidence="1">
    <location>
        <begin position="54"/>
        <end position="66"/>
    </location>
</feature>
<protein>
    <submittedName>
        <fullName evidence="2">Uncharacterized protein</fullName>
    </submittedName>
</protein>
<dbReference type="AlphaFoldDB" id="A0A812EKM3"/>
<accession>A0A812EKM3</accession>
<dbReference type="EMBL" id="CAHIKZ030005457">
    <property type="protein sequence ID" value="CAE1325749.1"/>
    <property type="molecule type" value="Genomic_DNA"/>
</dbReference>
<keyword evidence="3" id="KW-1185">Reference proteome</keyword>
<feature type="compositionally biased region" description="Low complexity" evidence="1">
    <location>
        <begin position="100"/>
        <end position="116"/>
    </location>
</feature>
<gene>
    <name evidence="2" type="ORF">SPHA_75363</name>
</gene>
<dbReference type="Proteomes" id="UP000597762">
    <property type="component" value="Unassembled WGS sequence"/>
</dbReference>
<feature type="compositionally biased region" description="Low complexity" evidence="1">
    <location>
        <begin position="166"/>
        <end position="180"/>
    </location>
</feature>
<sequence length="180" mass="19936">MLLQYHMQANYLGNQMVPCTCRRVPLQETFLHRILTGKGYEYENTSESCNSSDKNYHADNTQRHSPNDYPCETSRVELQTSFLQCHRRLQSQETGGAMDSSPSTSSSSPSPSSSSPFRINSRRHFNRSEPLSVSASSASSPSSSPLSPQHLPSKECTPPHPEELDSSSSPHRSSSSFASH</sequence>
<feature type="compositionally biased region" description="Polar residues" evidence="1">
    <location>
        <begin position="43"/>
        <end position="53"/>
    </location>
</feature>
<organism evidence="2 3">
    <name type="scientific">Acanthosepion pharaonis</name>
    <name type="common">Pharaoh cuttlefish</name>
    <name type="synonym">Sepia pharaonis</name>
    <dbReference type="NCBI Taxonomy" id="158019"/>
    <lineage>
        <taxon>Eukaryota</taxon>
        <taxon>Metazoa</taxon>
        <taxon>Spiralia</taxon>
        <taxon>Lophotrochozoa</taxon>
        <taxon>Mollusca</taxon>
        <taxon>Cephalopoda</taxon>
        <taxon>Coleoidea</taxon>
        <taxon>Decapodiformes</taxon>
        <taxon>Sepiida</taxon>
        <taxon>Sepiina</taxon>
        <taxon>Sepiidae</taxon>
        <taxon>Acanthosepion</taxon>
    </lineage>
</organism>
<name>A0A812EKM3_ACAPH</name>
<comment type="caution">
    <text evidence="2">The sequence shown here is derived from an EMBL/GenBank/DDBJ whole genome shotgun (WGS) entry which is preliminary data.</text>
</comment>
<feature type="region of interest" description="Disordered" evidence="1">
    <location>
        <begin position="42"/>
        <end position="71"/>
    </location>
</feature>